<evidence type="ECO:0000256" key="1">
    <source>
        <dbReference type="PROSITE-ProRule" id="PRU00110"/>
    </source>
</evidence>
<keyword evidence="3" id="KW-0808">Transferase</keyword>
<dbReference type="Proteomes" id="UP001163328">
    <property type="component" value="Chromosome"/>
</dbReference>
<dbReference type="PROSITE" id="PS50894">
    <property type="entry name" value="HPT"/>
    <property type="match status" value="1"/>
</dbReference>
<reference evidence="3" key="1">
    <citation type="submission" date="2021-08" db="EMBL/GenBank/DDBJ databases">
        <title>Flavobacterium sp. strain CC-SYL302.</title>
        <authorList>
            <person name="Lin S.-Y."/>
            <person name="Lee T.-H."/>
            <person name="Young C.-C."/>
        </authorList>
    </citation>
    <scope>NUCLEOTIDE SEQUENCE</scope>
    <source>
        <strain evidence="3">CC-SYL302</strain>
    </source>
</reference>
<dbReference type="InterPro" id="IPR008207">
    <property type="entry name" value="Sig_transdc_His_kin_Hpt_dom"/>
</dbReference>
<keyword evidence="1" id="KW-0597">Phosphoprotein</keyword>
<dbReference type="GO" id="GO:0016301">
    <property type="term" value="F:kinase activity"/>
    <property type="evidence" value="ECO:0007669"/>
    <property type="project" value="UniProtKB-KW"/>
</dbReference>
<gene>
    <name evidence="3" type="ORF">K5I29_00780</name>
</gene>
<name>A0ABY6LZ00_9FLAO</name>
<organism evidence="3 4">
    <name type="scientific">Flavobacterium agricola</name>
    <dbReference type="NCBI Taxonomy" id="2870839"/>
    <lineage>
        <taxon>Bacteria</taxon>
        <taxon>Pseudomonadati</taxon>
        <taxon>Bacteroidota</taxon>
        <taxon>Flavobacteriia</taxon>
        <taxon>Flavobacteriales</taxon>
        <taxon>Flavobacteriaceae</taxon>
        <taxon>Flavobacterium</taxon>
    </lineage>
</organism>
<keyword evidence="3" id="KW-0418">Kinase</keyword>
<dbReference type="Gene3D" id="1.20.120.160">
    <property type="entry name" value="HPT domain"/>
    <property type="match status" value="1"/>
</dbReference>
<feature type="domain" description="HPt" evidence="2">
    <location>
        <begin position="17"/>
        <end position="114"/>
    </location>
</feature>
<protein>
    <submittedName>
        <fullName evidence="3">Histidine kinase</fullName>
    </submittedName>
</protein>
<evidence type="ECO:0000313" key="3">
    <source>
        <dbReference type="EMBL" id="UYW01511.1"/>
    </source>
</evidence>
<dbReference type="RefSeq" id="WP_264433986.1">
    <property type="nucleotide sequence ID" value="NZ_CP081495.1"/>
</dbReference>
<evidence type="ECO:0000259" key="2">
    <source>
        <dbReference type="PROSITE" id="PS50894"/>
    </source>
</evidence>
<feature type="modified residue" description="Phosphohistidine" evidence="1">
    <location>
        <position position="56"/>
    </location>
</feature>
<dbReference type="EMBL" id="CP081495">
    <property type="protein sequence ID" value="UYW01511.1"/>
    <property type="molecule type" value="Genomic_DNA"/>
</dbReference>
<evidence type="ECO:0000313" key="4">
    <source>
        <dbReference type="Proteomes" id="UP001163328"/>
    </source>
</evidence>
<proteinExistence type="predicted"/>
<sequence length="114" mass="13284">MPLNYNLSKVYELSDNDNEFAVTIVSLFLDEVPAEVKMIKAGIENKDYQQVYQAAHKIKPTLDLLCMYLAYEANLKIMNWTKAEGQKKEIIEVYKELKQFVDDTAKEIKKDFNL</sequence>
<accession>A0ABY6LZ00</accession>
<keyword evidence="4" id="KW-1185">Reference proteome</keyword>
<dbReference type="SUPFAM" id="SSF47226">
    <property type="entry name" value="Histidine-containing phosphotransfer domain, HPT domain"/>
    <property type="match status" value="1"/>
</dbReference>
<dbReference type="InterPro" id="IPR036641">
    <property type="entry name" value="HPT_dom_sf"/>
</dbReference>